<gene>
    <name evidence="2" type="ORF">GOODEAATRI_030441</name>
</gene>
<evidence type="ECO:0000256" key="1">
    <source>
        <dbReference type="SAM" id="MobiDB-lite"/>
    </source>
</evidence>
<proteinExistence type="predicted"/>
<dbReference type="EMBL" id="JAHRIO010024809">
    <property type="protein sequence ID" value="MEQ2166642.1"/>
    <property type="molecule type" value="Genomic_DNA"/>
</dbReference>
<evidence type="ECO:0000313" key="3">
    <source>
        <dbReference type="Proteomes" id="UP001476798"/>
    </source>
</evidence>
<comment type="caution">
    <text evidence="2">The sequence shown here is derived from an EMBL/GenBank/DDBJ whole genome shotgun (WGS) entry which is preliminary data.</text>
</comment>
<name>A0ABV0N5H0_9TELE</name>
<accession>A0ABV0N5H0</accession>
<feature type="region of interest" description="Disordered" evidence="1">
    <location>
        <begin position="46"/>
        <end position="66"/>
    </location>
</feature>
<protein>
    <submittedName>
        <fullName evidence="2">Uncharacterized protein</fullName>
    </submittedName>
</protein>
<evidence type="ECO:0000313" key="2">
    <source>
        <dbReference type="EMBL" id="MEQ2166642.1"/>
    </source>
</evidence>
<sequence>MIFRERTLNMLNLFLRTCGLFTMEMPLLSTRAVRHFTINTPPGRVCDMPDVEPRTLPSREGLTNQQ</sequence>
<keyword evidence="3" id="KW-1185">Reference proteome</keyword>
<feature type="non-terminal residue" evidence="2">
    <location>
        <position position="66"/>
    </location>
</feature>
<dbReference type="Proteomes" id="UP001476798">
    <property type="component" value="Unassembled WGS sequence"/>
</dbReference>
<reference evidence="2 3" key="1">
    <citation type="submission" date="2021-06" db="EMBL/GenBank/DDBJ databases">
        <authorList>
            <person name="Palmer J.M."/>
        </authorList>
    </citation>
    <scope>NUCLEOTIDE SEQUENCE [LARGE SCALE GENOMIC DNA]</scope>
    <source>
        <strain evidence="2 3">GA_2019</strain>
        <tissue evidence="2">Muscle</tissue>
    </source>
</reference>
<organism evidence="2 3">
    <name type="scientific">Goodea atripinnis</name>
    <dbReference type="NCBI Taxonomy" id="208336"/>
    <lineage>
        <taxon>Eukaryota</taxon>
        <taxon>Metazoa</taxon>
        <taxon>Chordata</taxon>
        <taxon>Craniata</taxon>
        <taxon>Vertebrata</taxon>
        <taxon>Euteleostomi</taxon>
        <taxon>Actinopterygii</taxon>
        <taxon>Neopterygii</taxon>
        <taxon>Teleostei</taxon>
        <taxon>Neoteleostei</taxon>
        <taxon>Acanthomorphata</taxon>
        <taxon>Ovalentaria</taxon>
        <taxon>Atherinomorphae</taxon>
        <taxon>Cyprinodontiformes</taxon>
        <taxon>Goodeidae</taxon>
        <taxon>Goodea</taxon>
    </lineage>
</organism>